<comment type="subcellular location">
    <subcellularLocation>
        <location evidence="6">Cytoplasm</location>
    </subcellularLocation>
</comment>
<dbReference type="InterPro" id="IPR012094">
    <property type="entry name" value="tRNA_Ile_lys_synt"/>
</dbReference>
<reference evidence="8" key="1">
    <citation type="submission" date="2021-03" db="EMBL/GenBank/DDBJ databases">
        <title>Genome sequencing and assembly of Tianweitania sediminis.</title>
        <authorList>
            <person name="Chhetri G."/>
        </authorList>
    </citation>
    <scope>NUCLEOTIDE SEQUENCE</scope>
    <source>
        <strain evidence="8">Z8</strain>
    </source>
</reference>
<evidence type="ECO:0000313" key="8">
    <source>
        <dbReference type="EMBL" id="MBP0438103.1"/>
    </source>
</evidence>
<evidence type="ECO:0000259" key="7">
    <source>
        <dbReference type="Pfam" id="PF01171"/>
    </source>
</evidence>
<dbReference type="PANTHER" id="PTHR43033">
    <property type="entry name" value="TRNA(ILE)-LYSIDINE SYNTHASE-RELATED"/>
    <property type="match status" value="1"/>
</dbReference>
<gene>
    <name evidence="6 8" type="primary">tilS</name>
    <name evidence="8" type="ORF">J5Y06_05545</name>
</gene>
<keyword evidence="2 6" id="KW-0819">tRNA processing</keyword>
<evidence type="ECO:0000256" key="6">
    <source>
        <dbReference type="HAMAP-Rule" id="MF_01161"/>
    </source>
</evidence>
<proteinExistence type="inferred from homology"/>
<comment type="catalytic activity">
    <reaction evidence="5 6">
        <text>cytidine(34) in tRNA(Ile2) + L-lysine + ATP = lysidine(34) in tRNA(Ile2) + AMP + diphosphate + H(+)</text>
        <dbReference type="Rhea" id="RHEA:43744"/>
        <dbReference type="Rhea" id="RHEA-COMP:10625"/>
        <dbReference type="Rhea" id="RHEA-COMP:10670"/>
        <dbReference type="ChEBI" id="CHEBI:15378"/>
        <dbReference type="ChEBI" id="CHEBI:30616"/>
        <dbReference type="ChEBI" id="CHEBI:32551"/>
        <dbReference type="ChEBI" id="CHEBI:33019"/>
        <dbReference type="ChEBI" id="CHEBI:82748"/>
        <dbReference type="ChEBI" id="CHEBI:83665"/>
        <dbReference type="ChEBI" id="CHEBI:456215"/>
        <dbReference type="EC" id="6.3.4.19"/>
    </reaction>
</comment>
<dbReference type="EC" id="6.3.4.19" evidence="6"/>
<keyword evidence="1 6" id="KW-0436">Ligase</keyword>
<evidence type="ECO:0000256" key="5">
    <source>
        <dbReference type="ARBA" id="ARBA00048539"/>
    </source>
</evidence>
<dbReference type="Pfam" id="PF01171">
    <property type="entry name" value="ATP_bind_3"/>
    <property type="match status" value="1"/>
</dbReference>
<keyword evidence="9" id="KW-1185">Reference proteome</keyword>
<keyword evidence="6" id="KW-0963">Cytoplasm</keyword>
<name>A0A8J7R050_9HYPH</name>
<evidence type="ECO:0000256" key="1">
    <source>
        <dbReference type="ARBA" id="ARBA00022598"/>
    </source>
</evidence>
<protein>
    <recommendedName>
        <fullName evidence="6">tRNA(Ile)-lysidine synthase</fullName>
        <ecNumber evidence="6">6.3.4.19</ecNumber>
    </recommendedName>
    <alternativeName>
        <fullName evidence="6">tRNA(Ile)-2-lysyl-cytidine synthase</fullName>
    </alternativeName>
    <alternativeName>
        <fullName evidence="6">tRNA(Ile)-lysidine synthetase</fullName>
    </alternativeName>
</protein>
<dbReference type="EMBL" id="JAGIYY010000001">
    <property type="protein sequence ID" value="MBP0438103.1"/>
    <property type="molecule type" value="Genomic_DNA"/>
</dbReference>
<feature type="domain" description="tRNA(Ile)-lysidine/2-thiocytidine synthase N-terminal" evidence="7">
    <location>
        <begin position="2"/>
        <end position="181"/>
    </location>
</feature>
<evidence type="ECO:0000256" key="4">
    <source>
        <dbReference type="ARBA" id="ARBA00022840"/>
    </source>
</evidence>
<keyword evidence="3 6" id="KW-0547">Nucleotide-binding</keyword>
<dbReference type="Gene3D" id="3.40.50.620">
    <property type="entry name" value="HUPs"/>
    <property type="match status" value="1"/>
</dbReference>
<sequence>MVVAVSGGSDSTALLLLLHDHLQRHGCLSKLLAVTVDHKLRTEAADEARAVAARCARLGICHRTMTWLELKPATGVAAAARAERYRLLLQATEEAGADLLFTGHTADDQAETVAMRAQRGSGIGLAGMAPATLVQRRVWLWRPMLDVTRAELRAFLSHRGEGWIEDPSNTNPASERVRVRSLLDDQSRRRWVSESKGAAARRRELALRAADLIAATIRVQDSAVVVAPDLFGDVNRDAAVHTLRFLLQLIGGNPHLPDEQRTRALLVQLNDRGQSTSLARCVLTHRRDGILIRREQRGSAEPAPAAITLLRESLVQRPVTSAFDLPLIAAFALLAGAPELPPLPFREGDAPIP</sequence>
<accession>A0A8J7R050</accession>
<evidence type="ECO:0000256" key="3">
    <source>
        <dbReference type="ARBA" id="ARBA00022741"/>
    </source>
</evidence>
<comment type="function">
    <text evidence="6">Ligates lysine onto the cytidine present at position 34 of the AUA codon-specific tRNA(Ile) that contains the anticodon CAU, in an ATP-dependent manner. Cytidine is converted to lysidine, thus changing the amino acid specificity of the tRNA from methionine to isoleucine.</text>
</comment>
<dbReference type="AlphaFoldDB" id="A0A8J7R050"/>
<dbReference type="HAMAP" id="MF_01161">
    <property type="entry name" value="tRNA_Ile_lys_synt"/>
    <property type="match status" value="1"/>
</dbReference>
<dbReference type="CDD" id="cd01992">
    <property type="entry name" value="TilS_N"/>
    <property type="match status" value="1"/>
</dbReference>
<evidence type="ECO:0000256" key="2">
    <source>
        <dbReference type="ARBA" id="ARBA00022694"/>
    </source>
</evidence>
<comment type="similarity">
    <text evidence="6">Belongs to the tRNA(Ile)-lysidine synthase family.</text>
</comment>
<dbReference type="InterPro" id="IPR014729">
    <property type="entry name" value="Rossmann-like_a/b/a_fold"/>
</dbReference>
<dbReference type="Proteomes" id="UP000666240">
    <property type="component" value="Unassembled WGS sequence"/>
</dbReference>
<dbReference type="InterPro" id="IPR012795">
    <property type="entry name" value="tRNA_Ile_lys_synt_N"/>
</dbReference>
<dbReference type="PANTHER" id="PTHR43033:SF1">
    <property type="entry name" value="TRNA(ILE)-LYSIDINE SYNTHASE-RELATED"/>
    <property type="match status" value="1"/>
</dbReference>
<dbReference type="SUPFAM" id="SSF52402">
    <property type="entry name" value="Adenine nucleotide alpha hydrolases-like"/>
    <property type="match status" value="1"/>
</dbReference>
<dbReference type="GO" id="GO:0006400">
    <property type="term" value="P:tRNA modification"/>
    <property type="evidence" value="ECO:0007669"/>
    <property type="project" value="UniProtKB-UniRule"/>
</dbReference>
<dbReference type="InterPro" id="IPR011063">
    <property type="entry name" value="TilS/TtcA_N"/>
</dbReference>
<dbReference type="NCBIfam" id="TIGR02432">
    <property type="entry name" value="lysidine_TilS_N"/>
    <property type="match status" value="1"/>
</dbReference>
<comment type="domain">
    <text evidence="6">The N-terminal region contains the highly conserved SGGXDS motif, predicted to be a P-loop motif involved in ATP binding.</text>
</comment>
<evidence type="ECO:0000313" key="9">
    <source>
        <dbReference type="Proteomes" id="UP000666240"/>
    </source>
</evidence>
<organism evidence="8 9">
    <name type="scientific">Tianweitania sediminis</name>
    <dbReference type="NCBI Taxonomy" id="1502156"/>
    <lineage>
        <taxon>Bacteria</taxon>
        <taxon>Pseudomonadati</taxon>
        <taxon>Pseudomonadota</taxon>
        <taxon>Alphaproteobacteria</taxon>
        <taxon>Hyphomicrobiales</taxon>
        <taxon>Phyllobacteriaceae</taxon>
        <taxon>Tianweitania</taxon>
    </lineage>
</organism>
<comment type="caution">
    <text evidence="8">The sequence shown here is derived from an EMBL/GenBank/DDBJ whole genome shotgun (WGS) entry which is preliminary data.</text>
</comment>
<dbReference type="GO" id="GO:0032267">
    <property type="term" value="F:tRNA(Ile)-lysidine synthase activity"/>
    <property type="evidence" value="ECO:0007669"/>
    <property type="project" value="UniProtKB-EC"/>
</dbReference>
<keyword evidence="4 6" id="KW-0067">ATP-binding</keyword>
<dbReference type="GO" id="GO:0005737">
    <property type="term" value="C:cytoplasm"/>
    <property type="evidence" value="ECO:0007669"/>
    <property type="project" value="UniProtKB-SubCell"/>
</dbReference>
<dbReference type="GO" id="GO:0005524">
    <property type="term" value="F:ATP binding"/>
    <property type="evidence" value="ECO:0007669"/>
    <property type="project" value="UniProtKB-UniRule"/>
</dbReference>
<feature type="binding site" evidence="6">
    <location>
        <begin position="6"/>
        <end position="11"/>
    </location>
    <ligand>
        <name>ATP</name>
        <dbReference type="ChEBI" id="CHEBI:30616"/>
    </ligand>
</feature>